<dbReference type="EMBL" id="CP097357">
    <property type="protein sequence ID" value="UYV29883.1"/>
    <property type="molecule type" value="Genomic_DNA"/>
</dbReference>
<dbReference type="RefSeq" id="WP_217899637.1">
    <property type="nucleotide sequence ID" value="NZ_CP062152.1"/>
</dbReference>
<organism evidence="2 3">
    <name type="scientific">Vibrio parahaemolyticus</name>
    <dbReference type="NCBI Taxonomy" id="670"/>
    <lineage>
        <taxon>Bacteria</taxon>
        <taxon>Pseudomonadati</taxon>
        <taxon>Pseudomonadota</taxon>
        <taxon>Gammaproteobacteria</taxon>
        <taxon>Vibrionales</taxon>
        <taxon>Vibrionaceae</taxon>
        <taxon>Vibrio</taxon>
    </lineage>
</organism>
<keyword evidence="1" id="KW-0812">Transmembrane</keyword>
<sequence>MSKIKFVKGSATMVLVFILGLIVLSVVGGIASFASYNNTAVTMEENIVKLDKSSESLLSNGAMTILEKAKVKDSYAEDFTEQLRVSIGSRSANEQGLAMKWIKEHNPSMNDQLYLDLSAYIEGMRRDFHVKRDSLQDACSTYKIELRSFPGKIAYNLFGFPNIDLNDKCKVISDKNTSEAFDTGIQKSIL</sequence>
<reference evidence="2" key="1">
    <citation type="submission" date="2022-05" db="EMBL/GenBank/DDBJ databases">
        <title>Megaplasmid of Vibrio parahaemolyticus.</title>
        <authorList>
            <person name="Strauch E."/>
            <person name="Borowiak M."/>
        </authorList>
    </citation>
    <scope>NUCLEOTIDE SEQUENCE</scope>
    <source>
        <strain evidence="2">16-VB00198</strain>
        <plasmid evidence="2">pVP-16-VB00198-1</plasmid>
    </source>
</reference>
<keyword evidence="1" id="KW-1133">Transmembrane helix</keyword>
<gene>
    <name evidence="2" type="ORF">M5598_28275</name>
</gene>
<proteinExistence type="predicted"/>
<keyword evidence="1" id="KW-0472">Membrane</keyword>
<evidence type="ECO:0000313" key="2">
    <source>
        <dbReference type="EMBL" id="UYV29883.1"/>
    </source>
</evidence>
<evidence type="ECO:0000313" key="3">
    <source>
        <dbReference type="Proteomes" id="UP001163036"/>
    </source>
</evidence>
<keyword evidence="2" id="KW-0614">Plasmid</keyword>
<protein>
    <submittedName>
        <fullName evidence="2">LemA family protein</fullName>
    </submittedName>
</protein>
<dbReference type="AlphaFoldDB" id="A0AA46UQU3"/>
<name>A0AA46UQU3_VIBPH</name>
<geneLocation type="plasmid" evidence="2 3">
    <name>pVP-16-VB00198-1</name>
</geneLocation>
<dbReference type="Proteomes" id="UP001163036">
    <property type="component" value="Plasmid pVP-16-VB00198-1"/>
</dbReference>
<accession>A0AA46UQU3</accession>
<feature type="transmembrane region" description="Helical" evidence="1">
    <location>
        <begin position="12"/>
        <end position="36"/>
    </location>
</feature>
<evidence type="ECO:0000256" key="1">
    <source>
        <dbReference type="SAM" id="Phobius"/>
    </source>
</evidence>